<dbReference type="GO" id="GO:0050135">
    <property type="term" value="F:NADP+ nucleosidase activity"/>
    <property type="evidence" value="ECO:0007669"/>
    <property type="project" value="InterPro"/>
</dbReference>
<dbReference type="Proteomes" id="UP000184071">
    <property type="component" value="Unassembled WGS sequence"/>
</dbReference>
<sequence>MATSRKKPNQVSTQIADALIIERANFKSNLTEIFEKGKELRDRSITNVPELEKNQKDYYSWDDYNSEYLKQVFNNENNQYKRDYDNTNKFYGLFSSGNDSPNQKLKELKDKISSKLTFLERLIEKVDLLKSNIEENQPAVGLSKTVDSSNTNIFIVHGHNIAIQQSVARTLEKLGLNPIILNERPNAGSTIIEKFESNSNVGFAVILLTDDDEGKSKTDIDLKSRARQNVILELGYFIGQLGRKRVLPLYSEGVELPSDIHGLLFIPIDKANTWKFALVKELKEAGYNVDANSIL</sequence>
<dbReference type="InterPro" id="IPR014571">
    <property type="entry name" value="UCP032620"/>
</dbReference>
<dbReference type="RefSeq" id="WP_084538638.1">
    <property type="nucleotide sequence ID" value="NZ_FQWC01000005.1"/>
</dbReference>
<evidence type="ECO:0000313" key="2">
    <source>
        <dbReference type="EMBL" id="SHH00991.1"/>
    </source>
</evidence>
<dbReference type="STRING" id="370979.SAMN05443663_10510"/>
<dbReference type="OrthoDB" id="5497289at2"/>
<dbReference type="AlphaFoldDB" id="A0A1M5PH05"/>
<organism evidence="2 3">
    <name type="scientific">Flavobacterium defluvii</name>
    <dbReference type="NCBI Taxonomy" id="370979"/>
    <lineage>
        <taxon>Bacteria</taxon>
        <taxon>Pseudomonadati</taxon>
        <taxon>Bacteroidota</taxon>
        <taxon>Flavobacteriia</taxon>
        <taxon>Flavobacteriales</taxon>
        <taxon>Flavobacteriaceae</taxon>
        <taxon>Flavobacterium</taxon>
    </lineage>
</organism>
<name>A0A1M5PH05_9FLAO</name>
<reference evidence="3" key="1">
    <citation type="submission" date="2016-11" db="EMBL/GenBank/DDBJ databases">
        <authorList>
            <person name="Varghese N."/>
            <person name="Submissions S."/>
        </authorList>
    </citation>
    <scope>NUCLEOTIDE SEQUENCE [LARGE SCALE GENOMIC DNA]</scope>
    <source>
        <strain evidence="3">DSM 17963</strain>
    </source>
</reference>
<dbReference type="PIRSF" id="PIRSF032620">
    <property type="entry name" value="UCP032620"/>
    <property type="match status" value="1"/>
</dbReference>
<dbReference type="InterPro" id="IPR019302">
    <property type="entry name" value="CAP12/PCTIR_TIR_dom"/>
</dbReference>
<feature type="domain" description="CD-NTase-associated protein 12/Pycsar effector protein TIR" evidence="1">
    <location>
        <begin position="152"/>
        <end position="269"/>
    </location>
</feature>
<evidence type="ECO:0000313" key="3">
    <source>
        <dbReference type="Proteomes" id="UP000184071"/>
    </source>
</evidence>
<keyword evidence="3" id="KW-1185">Reference proteome</keyword>
<evidence type="ECO:0000259" key="1">
    <source>
        <dbReference type="Pfam" id="PF10137"/>
    </source>
</evidence>
<dbReference type="EMBL" id="FQWC01000005">
    <property type="protein sequence ID" value="SHH00991.1"/>
    <property type="molecule type" value="Genomic_DNA"/>
</dbReference>
<gene>
    <name evidence="2" type="ORF">SAMN05443663_10510</name>
</gene>
<accession>A0A1M5PH05</accession>
<protein>
    <submittedName>
        <fullName evidence="2">Predicted nucleotide-binding protein containing TIR-like domain-containing protein</fullName>
    </submittedName>
</protein>
<proteinExistence type="predicted"/>
<dbReference type="Pfam" id="PF10137">
    <property type="entry name" value="CAP12-PCTIR_TIR"/>
    <property type="match status" value="1"/>
</dbReference>